<dbReference type="STRING" id="1069642.Bdt_0823"/>
<evidence type="ECO:0000313" key="4">
    <source>
        <dbReference type="Proteomes" id="UP000010074"/>
    </source>
</evidence>
<dbReference type="GO" id="GO:0043683">
    <property type="term" value="P:type IV pilus assembly"/>
    <property type="evidence" value="ECO:0007669"/>
    <property type="project" value="InterPro"/>
</dbReference>
<dbReference type="GO" id="GO:0043107">
    <property type="term" value="P:type IV pilus-dependent motility"/>
    <property type="evidence" value="ECO:0007669"/>
    <property type="project" value="InterPro"/>
</dbReference>
<dbReference type="InterPro" id="IPR014717">
    <property type="entry name" value="Transl_elong_EF1B/ribsomal_bS6"/>
</dbReference>
<dbReference type="Proteomes" id="UP000010074">
    <property type="component" value="Chromosome"/>
</dbReference>
<keyword evidence="2" id="KW-0472">Membrane</keyword>
<dbReference type="Pfam" id="PF04350">
    <property type="entry name" value="PilO"/>
    <property type="match status" value="1"/>
</dbReference>
<evidence type="ECO:0000256" key="1">
    <source>
        <dbReference type="SAM" id="Coils"/>
    </source>
</evidence>
<dbReference type="RefSeq" id="WP_015090004.1">
    <property type="nucleotide sequence ID" value="NC_019567.1"/>
</dbReference>
<name>K7Z822_BDEBC</name>
<keyword evidence="2" id="KW-1133">Transmembrane helix</keyword>
<dbReference type="HOGENOM" id="CLU_1400073_0_0_7"/>
<evidence type="ECO:0000313" key="3">
    <source>
        <dbReference type="EMBL" id="AFY00529.1"/>
    </source>
</evidence>
<reference evidence="3 4" key="1">
    <citation type="journal article" date="2012" name="BMC Genomics">
        <title>Genome analysis of a simultaneously predatory and prey-independent, novel Bdellovibrio bacteriovorus from the River Tiber, supports in silico predictions of both ancient and recent lateral gene transfer from diverse bacteria.</title>
        <authorList>
            <person name="Hobley L."/>
            <person name="Lerner T.R."/>
            <person name="Williams L.E."/>
            <person name="Lambert C."/>
            <person name="Till R."/>
            <person name="Milner D.S."/>
            <person name="Basford S.M."/>
            <person name="Capeness M.J."/>
            <person name="Fenton A.K."/>
            <person name="Atterbury R.J."/>
            <person name="Harris M.A."/>
            <person name="Sockett R.E."/>
        </authorList>
    </citation>
    <scope>NUCLEOTIDE SEQUENCE [LARGE SCALE GENOMIC DNA]</scope>
    <source>
        <strain evidence="3 4">Tiberius</strain>
    </source>
</reference>
<dbReference type="AlphaFoldDB" id="K7Z822"/>
<evidence type="ECO:0008006" key="5">
    <source>
        <dbReference type="Google" id="ProtNLM"/>
    </source>
</evidence>
<organism evidence="3 4">
    <name type="scientific">Bdellovibrio bacteriovorus str. Tiberius</name>
    <dbReference type="NCBI Taxonomy" id="1069642"/>
    <lineage>
        <taxon>Bacteria</taxon>
        <taxon>Pseudomonadati</taxon>
        <taxon>Bdellovibrionota</taxon>
        <taxon>Bdellovibrionia</taxon>
        <taxon>Bdellovibrionales</taxon>
        <taxon>Pseudobdellovibrionaceae</taxon>
        <taxon>Bdellovibrio</taxon>
    </lineage>
</organism>
<dbReference type="EMBL" id="CP002930">
    <property type="protein sequence ID" value="AFY00529.1"/>
    <property type="molecule type" value="Genomic_DNA"/>
</dbReference>
<dbReference type="PANTHER" id="PTHR39555">
    <property type="entry name" value="FIMBRIAL ASSEMBLY PROTEIN PILO-LIKE PROTEIN-RELATED"/>
    <property type="match status" value="1"/>
</dbReference>
<dbReference type="PANTHER" id="PTHR39555:SF1">
    <property type="entry name" value="TYPE IV PILUS INNER MEMBRANE COMPONENT PILO"/>
    <property type="match status" value="1"/>
</dbReference>
<evidence type="ECO:0000256" key="2">
    <source>
        <dbReference type="SAM" id="Phobius"/>
    </source>
</evidence>
<gene>
    <name evidence="3" type="primary">pilO</name>
    <name evidence="3" type="ORF">Bdt_0823</name>
</gene>
<keyword evidence="1" id="KW-0175">Coiled coil</keyword>
<dbReference type="Gene3D" id="3.30.70.60">
    <property type="match status" value="1"/>
</dbReference>
<dbReference type="PATRIC" id="fig|1069642.3.peg.813"/>
<dbReference type="InterPro" id="IPR007445">
    <property type="entry name" value="PilO"/>
</dbReference>
<feature type="coiled-coil region" evidence="1">
    <location>
        <begin position="42"/>
        <end position="86"/>
    </location>
</feature>
<dbReference type="OrthoDB" id="5292726at2"/>
<sequence length="197" mass="22012">MNKIFDLLAVQTIGKILVIGLGLTAMYWNFMYDDGSAVDAQIVTVNQQLQEEENKKKDTDATLKQVQEMQEKVGQLSQKYQEISRRLPAVLFSIDINKAIDDFARNAGVSVKSKKPGENIKKEVVEEVPVEVSLEGTYAELAQFTFLVSTAERMARVQNVVISESEPGSRKLKFEGQVVGYKLAPEEKKPATTENPQ</sequence>
<dbReference type="KEGG" id="bbat:Bdt_0823"/>
<protein>
    <recommendedName>
        <fullName evidence="5">Pilus assembly protein PilO</fullName>
    </recommendedName>
</protein>
<accession>K7Z822</accession>
<feature type="transmembrane region" description="Helical" evidence="2">
    <location>
        <begin position="7"/>
        <end position="28"/>
    </location>
</feature>
<proteinExistence type="predicted"/>
<keyword evidence="2" id="KW-0812">Transmembrane</keyword>